<keyword evidence="3" id="KW-1185">Reference proteome</keyword>
<accession>A0A7X1F5T1</accession>
<keyword evidence="1" id="KW-0732">Signal</keyword>
<evidence type="ECO:0000313" key="2">
    <source>
        <dbReference type="EMBL" id="MBC2650937.1"/>
    </source>
</evidence>
<dbReference type="Proteomes" id="UP000520156">
    <property type="component" value="Unassembled WGS sequence"/>
</dbReference>
<dbReference type="AlphaFoldDB" id="A0A7X1F5T1"/>
<organism evidence="2 3">
    <name type="scientific">Novosphingobium aerophilum</name>
    <dbReference type="NCBI Taxonomy" id="2839843"/>
    <lineage>
        <taxon>Bacteria</taxon>
        <taxon>Pseudomonadati</taxon>
        <taxon>Pseudomonadota</taxon>
        <taxon>Alphaproteobacteria</taxon>
        <taxon>Sphingomonadales</taxon>
        <taxon>Sphingomonadaceae</taxon>
        <taxon>Novosphingobium</taxon>
    </lineage>
</organism>
<evidence type="ECO:0000313" key="3">
    <source>
        <dbReference type="Proteomes" id="UP000520156"/>
    </source>
</evidence>
<reference evidence="2 3" key="1">
    <citation type="submission" date="2020-08" db="EMBL/GenBank/DDBJ databases">
        <title>The genome sequence of Novosphingobium flavum 4Y4.</title>
        <authorList>
            <person name="Liu Y."/>
        </authorList>
    </citation>
    <scope>NUCLEOTIDE SEQUENCE [LARGE SCALE GENOMIC DNA]</scope>
    <source>
        <strain evidence="2 3">4Y4</strain>
    </source>
</reference>
<dbReference type="Gene3D" id="3.30.530.20">
    <property type="match status" value="1"/>
</dbReference>
<proteinExistence type="predicted"/>
<feature type="chain" id="PRO_5030660468" evidence="1">
    <location>
        <begin position="21"/>
        <end position="201"/>
    </location>
</feature>
<comment type="caution">
    <text evidence="2">The sequence shown here is derived from an EMBL/GenBank/DDBJ whole genome shotgun (WGS) entry which is preliminary data.</text>
</comment>
<gene>
    <name evidence="2" type="ORF">H7F49_04410</name>
</gene>
<sequence length="201" mass="20691">MLHRSVILVVAAIVSAPAAAEVVSSSDSGFALQSTASVPVAPDVVWADLVAPAKWWDPEHTWSGKASNLYLDPQATGCFCELLGSGEPGSVDPGLVGPGRPRGSVEHLHIVHVLPGRLLRMTGGLGPLQSEPVGAVLTIALEFAGEGTRIRFEYKVSGLVTIKGGDIAPAVDGVLSAQLARLAALPHGSAPARDTGSENPR</sequence>
<dbReference type="CDD" id="cd07812">
    <property type="entry name" value="SRPBCC"/>
    <property type="match status" value="1"/>
</dbReference>
<feature type="signal peptide" evidence="1">
    <location>
        <begin position="1"/>
        <end position="20"/>
    </location>
</feature>
<dbReference type="InterPro" id="IPR023393">
    <property type="entry name" value="START-like_dom_sf"/>
</dbReference>
<dbReference type="EMBL" id="JACLAU010000004">
    <property type="protein sequence ID" value="MBC2650937.1"/>
    <property type="molecule type" value="Genomic_DNA"/>
</dbReference>
<protein>
    <submittedName>
        <fullName evidence="2">SRPBCC family protein</fullName>
    </submittedName>
</protein>
<name>A0A7X1F5T1_9SPHN</name>
<dbReference type="SUPFAM" id="SSF55961">
    <property type="entry name" value="Bet v1-like"/>
    <property type="match status" value="1"/>
</dbReference>
<dbReference type="RefSeq" id="WP_185682367.1">
    <property type="nucleotide sequence ID" value="NZ_JACLAU010000004.1"/>
</dbReference>
<evidence type="ECO:0000256" key="1">
    <source>
        <dbReference type="SAM" id="SignalP"/>
    </source>
</evidence>